<sequence length="434" mass="48874">MHLARIVDRCTVTQRNSCSCEGDGASAGPKDGESSEVSKCQKWNRQCVLYLTVFALFLTSYGYDPYLRDQELEVLVADDEDDGVLYRSPSAYHDPDAEEQGDEELELHFHVLLYLPRIVAVIAFMFSELSNISRATLQKIVHFGHLLVALLYTLLHLPNFLSYELRFIGCISELFWSAKLYLYLYQLVVYSPAAERLHFLIAGMLATSLGSASHPLIAELGSSYPFLSQYILNLIISILHVALFQPMMFCSGRYLTDNSTLLRPFLPFLSGDDLYGVFWQLFYVAVAFSGLGFLLIYLRTSDLMVASFCSQFLTGVLYLYLEEPIAARLCLVMNAFVFAVALEQLQTMANGARQTCTLMGATFTMINLSTYVFFGLLLLLWSSPDIAIIVIWAFNGFFALIITVLRKWLNCETDANEPGVIEPQTFVTHITTIS</sequence>
<dbReference type="AlphaFoldDB" id="A0A182IXQ8"/>
<reference evidence="1" key="1">
    <citation type="submission" date="2022-08" db="UniProtKB">
        <authorList>
            <consortium name="EnsemblMetazoa"/>
        </authorList>
    </citation>
    <scope>IDENTIFICATION</scope>
    <source>
        <strain evidence="1">EBRO</strain>
    </source>
</reference>
<protein>
    <submittedName>
        <fullName evidence="1">Uncharacterized protein</fullName>
    </submittedName>
</protein>
<dbReference type="VEuPathDB" id="VectorBase:AATE007518"/>
<evidence type="ECO:0000313" key="1">
    <source>
        <dbReference type="EnsemblMetazoa" id="AATE007518-PA.1"/>
    </source>
</evidence>
<organism evidence="1">
    <name type="scientific">Anopheles atroparvus</name>
    <name type="common">European mosquito</name>
    <dbReference type="NCBI Taxonomy" id="41427"/>
    <lineage>
        <taxon>Eukaryota</taxon>
        <taxon>Metazoa</taxon>
        <taxon>Ecdysozoa</taxon>
        <taxon>Arthropoda</taxon>
        <taxon>Hexapoda</taxon>
        <taxon>Insecta</taxon>
        <taxon>Pterygota</taxon>
        <taxon>Neoptera</taxon>
        <taxon>Endopterygota</taxon>
        <taxon>Diptera</taxon>
        <taxon>Nematocera</taxon>
        <taxon>Culicoidea</taxon>
        <taxon>Culicidae</taxon>
        <taxon>Anophelinae</taxon>
        <taxon>Anopheles</taxon>
    </lineage>
</organism>
<accession>A0A182IXQ8</accession>
<dbReference type="EnsemblMetazoa" id="AATE007518-RA">
    <property type="protein sequence ID" value="AATE007518-PA.1"/>
    <property type="gene ID" value="AATE007518"/>
</dbReference>
<proteinExistence type="predicted"/>
<name>A0A182IXQ8_ANOAO</name>